<evidence type="ECO:0000256" key="3">
    <source>
        <dbReference type="ARBA" id="ARBA00048267"/>
    </source>
</evidence>
<dbReference type="Pfam" id="PF01339">
    <property type="entry name" value="CheB_methylest"/>
    <property type="match status" value="1"/>
</dbReference>
<keyword evidence="8" id="KW-1185">Reference proteome</keyword>
<evidence type="ECO:0000313" key="7">
    <source>
        <dbReference type="EMBL" id="MCV2885015.1"/>
    </source>
</evidence>
<evidence type="ECO:0000256" key="4">
    <source>
        <dbReference type="PROSITE-ProRule" id="PRU00050"/>
    </source>
</evidence>
<feature type="active site" evidence="4">
    <location>
        <position position="132"/>
    </location>
</feature>
<dbReference type="RefSeq" id="WP_263712296.1">
    <property type="nucleotide sequence ID" value="NZ_JAOWKX010000004.1"/>
</dbReference>
<accession>A0ABT3A8J9</accession>
<dbReference type="SUPFAM" id="SSF52738">
    <property type="entry name" value="Methylesterase CheB, C-terminal domain"/>
    <property type="match status" value="1"/>
</dbReference>
<protein>
    <recommendedName>
        <fullName evidence="2">protein-glutamate methylesterase</fullName>
        <ecNumber evidence="2">3.1.1.61</ecNumber>
    </recommendedName>
</protein>
<dbReference type="EMBL" id="JAOWKX010000004">
    <property type="protein sequence ID" value="MCV2885015.1"/>
    <property type="molecule type" value="Genomic_DNA"/>
</dbReference>
<evidence type="ECO:0000256" key="5">
    <source>
        <dbReference type="SAM" id="MobiDB-lite"/>
    </source>
</evidence>
<reference evidence="7 8" key="1">
    <citation type="submission" date="2022-10" db="EMBL/GenBank/DDBJ databases">
        <title>Aestuariibacter sp. AA17 isolated from Montipora capitata coral fragment.</title>
        <authorList>
            <person name="Emsley S.A."/>
            <person name="Pfannmuller K.M."/>
            <person name="Loughran R.M."/>
            <person name="Shlafstein M."/>
            <person name="Papke E."/>
            <person name="Saw J.H."/>
            <person name="Ushijima B."/>
            <person name="Videau P."/>
        </authorList>
    </citation>
    <scope>NUCLEOTIDE SEQUENCE [LARGE SCALE GENOMIC DNA]</scope>
    <source>
        <strain evidence="7 8">AA17</strain>
    </source>
</reference>
<evidence type="ECO:0000256" key="2">
    <source>
        <dbReference type="ARBA" id="ARBA00039140"/>
    </source>
</evidence>
<evidence type="ECO:0000259" key="6">
    <source>
        <dbReference type="PROSITE" id="PS50122"/>
    </source>
</evidence>
<dbReference type="Gene3D" id="3.40.50.180">
    <property type="entry name" value="Methylesterase CheB, C-terminal domain"/>
    <property type="match status" value="1"/>
</dbReference>
<organism evidence="7 8">
    <name type="scientific">Fluctibacter corallii</name>
    <dbReference type="NCBI Taxonomy" id="2984329"/>
    <lineage>
        <taxon>Bacteria</taxon>
        <taxon>Pseudomonadati</taxon>
        <taxon>Pseudomonadota</taxon>
        <taxon>Gammaproteobacteria</taxon>
        <taxon>Alteromonadales</taxon>
        <taxon>Alteromonadaceae</taxon>
        <taxon>Fluctibacter</taxon>
    </lineage>
</organism>
<feature type="active site" evidence="4">
    <location>
        <position position="10"/>
    </location>
</feature>
<name>A0ABT3A8J9_9ALTE</name>
<dbReference type="PANTHER" id="PTHR42872">
    <property type="entry name" value="PROTEIN-GLUTAMATE METHYLESTERASE/PROTEIN-GLUTAMINE GLUTAMINASE"/>
    <property type="match status" value="1"/>
</dbReference>
<gene>
    <name evidence="7" type="ORF">OE749_09930</name>
</gene>
<dbReference type="Proteomes" id="UP001652504">
    <property type="component" value="Unassembled WGS sequence"/>
</dbReference>
<dbReference type="PANTHER" id="PTHR42872:SF6">
    <property type="entry name" value="PROTEIN-GLUTAMATE METHYLESTERASE_PROTEIN-GLUTAMINE GLUTAMINASE"/>
    <property type="match status" value="1"/>
</dbReference>
<dbReference type="InterPro" id="IPR035909">
    <property type="entry name" value="CheB_C"/>
</dbReference>
<comment type="caution">
    <text evidence="7">The sequence shown here is derived from an EMBL/GenBank/DDBJ whole genome shotgun (WGS) entry which is preliminary data.</text>
</comment>
<feature type="region of interest" description="Disordered" evidence="5">
    <location>
        <begin position="199"/>
        <end position="227"/>
    </location>
</feature>
<feature type="compositionally biased region" description="Polar residues" evidence="5">
    <location>
        <begin position="203"/>
        <end position="227"/>
    </location>
</feature>
<keyword evidence="4" id="KW-0145">Chemotaxis</keyword>
<dbReference type="PROSITE" id="PS50122">
    <property type="entry name" value="CHEB"/>
    <property type="match status" value="1"/>
</dbReference>
<sequence>MYKRILIGGSAGSFEQVSQLLSAESLYHCPPIIFIMHLSENYDAKNLCNAFQSLVHIKCKLVQNHDWIESDTLYIADGRYHVLLDNDGQRFRLYDDEPFHYAKPSIDLLFESCCGSEAKSTLAIVLSGANSDGSTGLKKLFDAGAHCCIASPNNTPHSAMPTSALHTVPNAEVLPDEVDSQWLVKLLACDKRSTEHLHHTSKSKLSNSVHASASDIKPSNTLVGGHQ</sequence>
<dbReference type="EC" id="3.1.1.61" evidence="2"/>
<feature type="domain" description="CheB-type methylesterase" evidence="6">
    <location>
        <begin position="1"/>
        <end position="175"/>
    </location>
</feature>
<dbReference type="InterPro" id="IPR000673">
    <property type="entry name" value="Sig_transdc_resp-reg_Me-estase"/>
</dbReference>
<evidence type="ECO:0000313" key="8">
    <source>
        <dbReference type="Proteomes" id="UP001652504"/>
    </source>
</evidence>
<evidence type="ECO:0000256" key="1">
    <source>
        <dbReference type="ARBA" id="ARBA00022801"/>
    </source>
</evidence>
<keyword evidence="1 4" id="KW-0378">Hydrolase</keyword>
<comment type="catalytic activity">
    <reaction evidence="3">
        <text>[protein]-L-glutamate 5-O-methyl ester + H2O = L-glutamyl-[protein] + methanol + H(+)</text>
        <dbReference type="Rhea" id="RHEA:23236"/>
        <dbReference type="Rhea" id="RHEA-COMP:10208"/>
        <dbReference type="Rhea" id="RHEA-COMP:10311"/>
        <dbReference type="ChEBI" id="CHEBI:15377"/>
        <dbReference type="ChEBI" id="CHEBI:15378"/>
        <dbReference type="ChEBI" id="CHEBI:17790"/>
        <dbReference type="ChEBI" id="CHEBI:29973"/>
        <dbReference type="ChEBI" id="CHEBI:82795"/>
        <dbReference type="EC" id="3.1.1.61"/>
    </reaction>
</comment>
<proteinExistence type="predicted"/>
<feature type="active site" evidence="4">
    <location>
        <position position="37"/>
    </location>
</feature>